<gene>
    <name evidence="1" type="ORF">AQZ52_09020</name>
</gene>
<proteinExistence type="predicted"/>
<organism evidence="1 2">
    <name type="scientific">Novosphingobium fuchskuhlense</name>
    <dbReference type="NCBI Taxonomy" id="1117702"/>
    <lineage>
        <taxon>Bacteria</taxon>
        <taxon>Pseudomonadati</taxon>
        <taxon>Pseudomonadota</taxon>
        <taxon>Alphaproteobacteria</taxon>
        <taxon>Sphingomonadales</taxon>
        <taxon>Sphingomonadaceae</taxon>
        <taxon>Novosphingobium</taxon>
    </lineage>
</organism>
<dbReference type="AlphaFoldDB" id="A0A117UVQ0"/>
<evidence type="ECO:0000313" key="2">
    <source>
        <dbReference type="Proteomes" id="UP000058012"/>
    </source>
</evidence>
<name>A0A117UVQ0_9SPHN</name>
<comment type="caution">
    <text evidence="1">The sequence shown here is derived from an EMBL/GenBank/DDBJ whole genome shotgun (WGS) entry which is preliminary data.</text>
</comment>
<sequence length="202" mass="21092">MLAAACAVGCGESSYGAGHRNPIIGAWHLNSGPPGTCGTDVSFTATSQTDVNPDPGYSGTHKVTYNVSPKVVYVIGNNANPTRYEMLGPNAMQWRGERSTCVFQRTGTTGRPAPTTAPAGNPLFGQWTLQQPAPKGCYVKFTVSADKIVGTDYANEEWPMEVTSYAIAGSAVTANGSSGAIVYRVAGGAMETGNPACRYTRG</sequence>
<protein>
    <submittedName>
        <fullName evidence="1">Uncharacterized protein</fullName>
    </submittedName>
</protein>
<evidence type="ECO:0000313" key="1">
    <source>
        <dbReference type="EMBL" id="KUR71730.1"/>
    </source>
</evidence>
<dbReference type="EMBL" id="LLZS01000006">
    <property type="protein sequence ID" value="KUR71730.1"/>
    <property type="molecule type" value="Genomic_DNA"/>
</dbReference>
<keyword evidence="2" id="KW-1185">Reference proteome</keyword>
<reference evidence="1 2" key="1">
    <citation type="submission" date="2015-10" db="EMBL/GenBank/DDBJ databases">
        <title>Draft genome sequence of Novosphingobium fuchskuhlense DSM 25065 isolated from a surface water sample of the southwest basin of Lake Grosse Fuchskuhle.</title>
        <authorList>
            <person name="Ruckert C."/>
            <person name="Winkler A."/>
            <person name="Glaeser J."/>
            <person name="Grossart H.-P."/>
            <person name="Kalinowski J."/>
            <person name="Glaeser S."/>
        </authorList>
    </citation>
    <scope>NUCLEOTIDE SEQUENCE [LARGE SCALE GENOMIC DNA]</scope>
    <source>
        <strain evidence="1 2">FNE08-7</strain>
    </source>
</reference>
<dbReference type="Proteomes" id="UP000058012">
    <property type="component" value="Unassembled WGS sequence"/>
</dbReference>
<accession>A0A117UVQ0</accession>